<accession>X1CPE5</accession>
<evidence type="ECO:0000256" key="2">
    <source>
        <dbReference type="ARBA" id="ARBA00022777"/>
    </source>
</evidence>
<evidence type="ECO:0000259" key="3">
    <source>
        <dbReference type="Pfam" id="PF02782"/>
    </source>
</evidence>
<dbReference type="AlphaFoldDB" id="X1CPE5"/>
<evidence type="ECO:0000256" key="1">
    <source>
        <dbReference type="ARBA" id="ARBA00022679"/>
    </source>
</evidence>
<proteinExistence type="predicted"/>
<feature type="non-terminal residue" evidence="4">
    <location>
        <position position="1"/>
    </location>
</feature>
<feature type="domain" description="Carbohydrate kinase FGGY C-terminal" evidence="3">
    <location>
        <begin position="7"/>
        <end position="65"/>
    </location>
</feature>
<dbReference type="Gene3D" id="3.30.420.40">
    <property type="match status" value="1"/>
</dbReference>
<protein>
    <recommendedName>
        <fullName evidence="3">Carbohydrate kinase FGGY C-terminal domain-containing protein</fullName>
    </recommendedName>
</protein>
<dbReference type="EMBL" id="BART01039062">
    <property type="protein sequence ID" value="GAH10296.1"/>
    <property type="molecule type" value="Genomic_DNA"/>
</dbReference>
<comment type="caution">
    <text evidence="4">The sequence shown here is derived from an EMBL/GenBank/DDBJ whole genome shotgun (WGS) entry which is preliminary data.</text>
</comment>
<organism evidence="4">
    <name type="scientific">marine sediment metagenome</name>
    <dbReference type="NCBI Taxonomy" id="412755"/>
    <lineage>
        <taxon>unclassified sequences</taxon>
        <taxon>metagenomes</taxon>
        <taxon>ecological metagenomes</taxon>
    </lineage>
</organism>
<dbReference type="InterPro" id="IPR018485">
    <property type="entry name" value="FGGY_C"/>
</dbReference>
<dbReference type="GO" id="GO:0019321">
    <property type="term" value="P:pentose metabolic process"/>
    <property type="evidence" value="ECO:0007669"/>
    <property type="project" value="TreeGrafter"/>
</dbReference>
<keyword evidence="2" id="KW-0418">Kinase</keyword>
<dbReference type="PANTHER" id="PTHR43435:SF4">
    <property type="entry name" value="FGGY CARBOHYDRATE KINASE DOMAIN-CONTAINING PROTEIN"/>
    <property type="match status" value="1"/>
</dbReference>
<keyword evidence="1" id="KW-0808">Transferase</keyword>
<reference evidence="4" key="1">
    <citation type="journal article" date="2014" name="Front. Microbiol.">
        <title>High frequency of phylogenetically diverse reductive dehalogenase-homologous genes in deep subseafloor sedimentary metagenomes.</title>
        <authorList>
            <person name="Kawai M."/>
            <person name="Futagami T."/>
            <person name="Toyoda A."/>
            <person name="Takaki Y."/>
            <person name="Nishi S."/>
            <person name="Hori S."/>
            <person name="Arai W."/>
            <person name="Tsubouchi T."/>
            <person name="Morono Y."/>
            <person name="Uchiyama I."/>
            <person name="Ito T."/>
            <person name="Fujiyama A."/>
            <person name="Inagaki F."/>
            <person name="Takami H."/>
        </authorList>
    </citation>
    <scope>NUCLEOTIDE SEQUENCE</scope>
    <source>
        <strain evidence="4">Expedition CK06-06</strain>
    </source>
</reference>
<evidence type="ECO:0000313" key="4">
    <source>
        <dbReference type="EMBL" id="GAH10296.1"/>
    </source>
</evidence>
<sequence length="122" mass="13475">AALSAQMYLQIIEAMVGSKVSEIKVDGGAMNSSTWAQILADITSRKILLPEEKDGAAMGAAILGFCGTKIFGNFEKAISNMVRFVETIEPTKQNTRTYKKLNKIFMPLLLDLYEKKRLTKGI</sequence>
<dbReference type="GO" id="GO:0005737">
    <property type="term" value="C:cytoplasm"/>
    <property type="evidence" value="ECO:0007669"/>
    <property type="project" value="TreeGrafter"/>
</dbReference>
<dbReference type="SUPFAM" id="SSF53067">
    <property type="entry name" value="Actin-like ATPase domain"/>
    <property type="match status" value="1"/>
</dbReference>
<gene>
    <name evidence="4" type="ORF">S01H4_64423</name>
</gene>
<name>X1CPE5_9ZZZZ</name>
<dbReference type="InterPro" id="IPR043129">
    <property type="entry name" value="ATPase_NBD"/>
</dbReference>
<dbReference type="Pfam" id="PF02782">
    <property type="entry name" value="FGGY_C"/>
    <property type="match status" value="1"/>
</dbReference>
<dbReference type="PANTHER" id="PTHR43435">
    <property type="entry name" value="RIBULOKINASE"/>
    <property type="match status" value="1"/>
</dbReference>
<dbReference type="GO" id="GO:0019150">
    <property type="term" value="F:D-ribulokinase activity"/>
    <property type="evidence" value="ECO:0007669"/>
    <property type="project" value="TreeGrafter"/>
</dbReference>